<keyword evidence="2" id="KW-1185">Reference proteome</keyword>
<evidence type="ECO:0000313" key="1">
    <source>
        <dbReference type="EMBL" id="TWG00316.1"/>
    </source>
</evidence>
<organism evidence="1 2">
    <name type="scientific">Kitasatospora viridis</name>
    <dbReference type="NCBI Taxonomy" id="281105"/>
    <lineage>
        <taxon>Bacteria</taxon>
        <taxon>Bacillati</taxon>
        <taxon>Actinomycetota</taxon>
        <taxon>Actinomycetes</taxon>
        <taxon>Kitasatosporales</taxon>
        <taxon>Streptomycetaceae</taxon>
        <taxon>Kitasatospora</taxon>
    </lineage>
</organism>
<dbReference type="Pfam" id="PF19534">
    <property type="entry name" value="DUF6059"/>
    <property type="match status" value="1"/>
</dbReference>
<gene>
    <name evidence="1" type="ORF">FHX73_114191</name>
</gene>
<dbReference type="EMBL" id="VIWT01000001">
    <property type="protein sequence ID" value="TWG00316.1"/>
    <property type="molecule type" value="Genomic_DNA"/>
</dbReference>
<dbReference type="InterPro" id="IPR045701">
    <property type="entry name" value="DUF6059"/>
</dbReference>
<proteinExistence type="predicted"/>
<dbReference type="RefSeq" id="WP_145906435.1">
    <property type="nucleotide sequence ID" value="NZ_BAAAMZ010000014.1"/>
</dbReference>
<dbReference type="Proteomes" id="UP000317940">
    <property type="component" value="Unassembled WGS sequence"/>
</dbReference>
<comment type="caution">
    <text evidence="1">The sequence shown here is derived from an EMBL/GenBank/DDBJ whole genome shotgun (WGS) entry which is preliminary data.</text>
</comment>
<protein>
    <submittedName>
        <fullName evidence="1">Uncharacterized protein</fullName>
    </submittedName>
</protein>
<sequence>MTTLIGLLTRLLIRLLGWVLRTLAGYGSCLGLAPEPEPQPRQPSLRTVRLLLARRGAGPPARHPERLRPDLPLTPVERRLDRELRLESEWF</sequence>
<accession>A0A561ULQ7</accession>
<reference evidence="1 2" key="1">
    <citation type="submission" date="2019-06" db="EMBL/GenBank/DDBJ databases">
        <title>Sequencing the genomes of 1000 actinobacteria strains.</title>
        <authorList>
            <person name="Klenk H.-P."/>
        </authorList>
    </citation>
    <scope>NUCLEOTIDE SEQUENCE [LARGE SCALE GENOMIC DNA]</scope>
    <source>
        <strain evidence="1 2">DSM 44826</strain>
    </source>
</reference>
<evidence type="ECO:0000313" key="2">
    <source>
        <dbReference type="Proteomes" id="UP000317940"/>
    </source>
</evidence>
<name>A0A561ULQ7_9ACTN</name>
<dbReference type="AlphaFoldDB" id="A0A561ULQ7"/>